<organism evidence="2 3">
    <name type="scientific">Monoglobus pectinilyticus</name>
    <dbReference type="NCBI Taxonomy" id="1981510"/>
    <lineage>
        <taxon>Bacteria</taxon>
        <taxon>Bacillati</taxon>
        <taxon>Bacillota</taxon>
        <taxon>Clostridia</taxon>
        <taxon>Monoglobales</taxon>
        <taxon>Monoglobaceae</taxon>
        <taxon>Monoglobus</taxon>
    </lineage>
</organism>
<dbReference type="InterPro" id="IPR029063">
    <property type="entry name" value="SAM-dependent_MTases_sf"/>
</dbReference>
<feature type="domain" description="Methyltransferase type 11" evidence="1">
    <location>
        <begin position="46"/>
        <end position="140"/>
    </location>
</feature>
<dbReference type="GeneID" id="98063210"/>
<name>A0A2K9P567_9FIRM</name>
<reference evidence="2 3" key="1">
    <citation type="submission" date="2017-04" db="EMBL/GenBank/DDBJ databases">
        <title>Monoglobus pectinilyticus 14 draft genome.</title>
        <authorList>
            <person name="Kim C."/>
            <person name="Rosendale D.I."/>
            <person name="Kelly W.J."/>
            <person name="Tannock G.W."/>
            <person name="Patchett M.L."/>
            <person name="Jordens J.Z."/>
        </authorList>
    </citation>
    <scope>NUCLEOTIDE SEQUENCE [LARGE SCALE GENOMIC DNA]</scope>
    <source>
        <strain evidence="2 3">14</strain>
    </source>
</reference>
<keyword evidence="2" id="KW-0489">Methyltransferase</keyword>
<dbReference type="GO" id="GO:0008757">
    <property type="term" value="F:S-adenosylmethionine-dependent methyltransferase activity"/>
    <property type="evidence" value="ECO:0007669"/>
    <property type="project" value="InterPro"/>
</dbReference>
<dbReference type="OrthoDB" id="9782855at2"/>
<keyword evidence="2" id="KW-0808">Transferase</keyword>
<dbReference type="InterPro" id="IPR013216">
    <property type="entry name" value="Methyltransf_11"/>
</dbReference>
<evidence type="ECO:0000313" key="3">
    <source>
        <dbReference type="Proteomes" id="UP000235589"/>
    </source>
</evidence>
<dbReference type="AlphaFoldDB" id="A0A2K9P567"/>
<evidence type="ECO:0000313" key="2">
    <source>
        <dbReference type="EMBL" id="AUO19979.1"/>
    </source>
</evidence>
<dbReference type="KEGG" id="mpec:B9O19_01830"/>
<dbReference type="GO" id="GO:0032259">
    <property type="term" value="P:methylation"/>
    <property type="evidence" value="ECO:0007669"/>
    <property type="project" value="UniProtKB-KW"/>
</dbReference>
<dbReference type="CDD" id="cd02440">
    <property type="entry name" value="AdoMet_MTases"/>
    <property type="match status" value="1"/>
</dbReference>
<accession>A0A2K9P567</accession>
<dbReference type="PANTHER" id="PTHR43861">
    <property type="entry name" value="TRANS-ACONITATE 2-METHYLTRANSFERASE-RELATED"/>
    <property type="match status" value="1"/>
</dbReference>
<dbReference type="SUPFAM" id="SSF53335">
    <property type="entry name" value="S-adenosyl-L-methionine-dependent methyltransferases"/>
    <property type="match status" value="1"/>
</dbReference>
<proteinExistence type="predicted"/>
<evidence type="ECO:0000259" key="1">
    <source>
        <dbReference type="Pfam" id="PF08241"/>
    </source>
</evidence>
<dbReference type="Gene3D" id="3.40.50.150">
    <property type="entry name" value="Vaccinia Virus protein VP39"/>
    <property type="match status" value="1"/>
</dbReference>
<keyword evidence="3" id="KW-1185">Reference proteome</keyword>
<dbReference type="Pfam" id="PF08241">
    <property type="entry name" value="Methyltransf_11"/>
    <property type="match status" value="1"/>
</dbReference>
<dbReference type="Proteomes" id="UP000235589">
    <property type="component" value="Chromosome"/>
</dbReference>
<dbReference type="RefSeq" id="WP_102366135.1">
    <property type="nucleotide sequence ID" value="NZ_CP020991.1"/>
</dbReference>
<protein>
    <submittedName>
        <fullName evidence="2">Malonyl-[acyl-carrier protein] O-methyltransferase BioC</fullName>
    </submittedName>
</protein>
<gene>
    <name evidence="2" type="ORF">B9O19_01830</name>
</gene>
<dbReference type="EMBL" id="CP020991">
    <property type="protein sequence ID" value="AUO19979.1"/>
    <property type="molecule type" value="Genomic_DNA"/>
</dbReference>
<sequence length="241" mass="27827">MNNIYDNKDFFKEYSKMPRSRKGLGGAGEWHQLKELFPDMKNKTILDLGCGYGWHCKYAAENGAKQILGIDLSENMIREAKKKNNDPKIKYEVCGLDNFSYPKNTFDCVVSNLVLHYINDLDEIYKKVYRTLKPGGTFIFNIEHPIFTGSVNQEWIYGSDGSIQYWPIDNYFYTGERQTNFLGKEVAKQHHTLTQILMGLIKTGFQLEAVQEAVPPPEMMDIPGMSDELRRPMMLLVKCKK</sequence>